<comment type="caution">
    <text evidence="1">The sequence shown here is derived from an EMBL/GenBank/DDBJ whole genome shotgun (WGS) entry which is preliminary data.</text>
</comment>
<evidence type="ECO:0000313" key="1">
    <source>
        <dbReference type="EMBL" id="TPX57909.1"/>
    </source>
</evidence>
<accession>A0A507E1F0</accession>
<dbReference type="AlphaFoldDB" id="A0A507E1F0"/>
<organism evidence="1 2">
    <name type="scientific">Powellomyces hirtus</name>
    <dbReference type="NCBI Taxonomy" id="109895"/>
    <lineage>
        <taxon>Eukaryota</taxon>
        <taxon>Fungi</taxon>
        <taxon>Fungi incertae sedis</taxon>
        <taxon>Chytridiomycota</taxon>
        <taxon>Chytridiomycota incertae sedis</taxon>
        <taxon>Chytridiomycetes</taxon>
        <taxon>Spizellomycetales</taxon>
        <taxon>Powellomycetaceae</taxon>
        <taxon>Powellomyces</taxon>
    </lineage>
</organism>
<dbReference type="Pfam" id="PF11022">
    <property type="entry name" value="ATP19"/>
    <property type="match status" value="1"/>
</dbReference>
<name>A0A507E1F0_9FUNG</name>
<keyword evidence="2" id="KW-1185">Reference proteome</keyword>
<gene>
    <name evidence="1" type="ORF">PhCBS80983_g03473</name>
</gene>
<sequence>MAIGNPHEAYTIGGLKIPRYKMSLYGILGYTALVTAVLQYRSMQPPAPTTYESKDEENYVKRYIKYREAELKKPELLRQPYTGASI</sequence>
<dbReference type="EMBL" id="QEAQ01000045">
    <property type="protein sequence ID" value="TPX57909.1"/>
    <property type="molecule type" value="Genomic_DNA"/>
</dbReference>
<evidence type="ECO:0000313" key="2">
    <source>
        <dbReference type="Proteomes" id="UP000318582"/>
    </source>
</evidence>
<protein>
    <submittedName>
        <fullName evidence="1">Uncharacterized protein</fullName>
    </submittedName>
</protein>
<proteinExistence type="predicted"/>
<dbReference type="InterPro" id="IPR021278">
    <property type="entry name" value="ATP19"/>
</dbReference>
<dbReference type="Proteomes" id="UP000318582">
    <property type="component" value="Unassembled WGS sequence"/>
</dbReference>
<reference evidence="1 2" key="1">
    <citation type="journal article" date="2019" name="Sci. Rep.">
        <title>Comparative genomics of chytrid fungi reveal insights into the obligate biotrophic and pathogenic lifestyle of Synchytrium endobioticum.</title>
        <authorList>
            <person name="van de Vossenberg B.T.L.H."/>
            <person name="Warris S."/>
            <person name="Nguyen H.D.T."/>
            <person name="van Gent-Pelzer M.P.E."/>
            <person name="Joly D.L."/>
            <person name="van de Geest H.C."/>
            <person name="Bonants P.J.M."/>
            <person name="Smith D.S."/>
            <person name="Levesque C.A."/>
            <person name="van der Lee T.A.J."/>
        </authorList>
    </citation>
    <scope>NUCLEOTIDE SEQUENCE [LARGE SCALE GENOMIC DNA]</scope>
    <source>
        <strain evidence="1 2">CBS 809.83</strain>
    </source>
</reference>